<protein>
    <recommendedName>
        <fullName evidence="3">MORN repeat-containing protein</fullName>
    </recommendedName>
</protein>
<gene>
    <name evidence="2" type="ORF">METZ01_LOCUS465742</name>
</gene>
<dbReference type="FunFam" id="2.20.110.10:FF:000002">
    <property type="entry name" value="Phosphatidylinositol 4-phosphate 5-kinase 8"/>
    <property type="match status" value="1"/>
</dbReference>
<keyword evidence="1" id="KW-0677">Repeat</keyword>
<dbReference type="EMBL" id="UINC01196049">
    <property type="protein sequence ID" value="SVE12888.1"/>
    <property type="molecule type" value="Genomic_DNA"/>
</dbReference>
<dbReference type="InterPro" id="IPR003409">
    <property type="entry name" value="MORN"/>
</dbReference>
<organism evidence="2">
    <name type="scientific">marine metagenome</name>
    <dbReference type="NCBI Taxonomy" id="408172"/>
    <lineage>
        <taxon>unclassified sequences</taxon>
        <taxon>metagenomes</taxon>
        <taxon>ecological metagenomes</taxon>
    </lineage>
</organism>
<feature type="non-terminal residue" evidence="2">
    <location>
        <position position="249"/>
    </location>
</feature>
<accession>A0A383B0F0</accession>
<dbReference type="Pfam" id="PF02493">
    <property type="entry name" value="MORN"/>
    <property type="match status" value="1"/>
</dbReference>
<reference evidence="2" key="1">
    <citation type="submission" date="2018-05" db="EMBL/GenBank/DDBJ databases">
        <authorList>
            <person name="Lanie J.A."/>
            <person name="Ng W.-L."/>
            <person name="Kazmierczak K.M."/>
            <person name="Andrzejewski T.M."/>
            <person name="Davidsen T.M."/>
            <person name="Wayne K.J."/>
            <person name="Tettelin H."/>
            <person name="Glass J.I."/>
            <person name="Rusch D."/>
            <person name="Podicherti R."/>
            <person name="Tsui H.-C.T."/>
            <person name="Winkler M.E."/>
        </authorList>
    </citation>
    <scope>NUCLEOTIDE SEQUENCE</scope>
</reference>
<feature type="non-terminal residue" evidence="2">
    <location>
        <position position="1"/>
    </location>
</feature>
<dbReference type="SUPFAM" id="SSF82185">
    <property type="entry name" value="Histone H3 K4-specific methyltransferase SET7/9 N-terminal domain"/>
    <property type="match status" value="1"/>
</dbReference>
<dbReference type="SMART" id="SM00698">
    <property type="entry name" value="MORN"/>
    <property type="match status" value="1"/>
</dbReference>
<name>A0A383B0F0_9ZZZZ</name>
<dbReference type="PANTHER" id="PTHR43215">
    <property type="entry name" value="RADIAL SPOKE HEAD 1 HOMOLOG"/>
    <property type="match status" value="1"/>
</dbReference>
<proteinExistence type="predicted"/>
<dbReference type="AlphaFoldDB" id="A0A383B0F0"/>
<evidence type="ECO:0008006" key="3">
    <source>
        <dbReference type="Google" id="ProtNLM"/>
    </source>
</evidence>
<evidence type="ECO:0000313" key="2">
    <source>
        <dbReference type="EMBL" id="SVE12888.1"/>
    </source>
</evidence>
<dbReference type="Gene3D" id="2.20.110.10">
    <property type="entry name" value="Histone H3 K4-specific methyltransferase SET7/9 N-terminal domain"/>
    <property type="match status" value="1"/>
</dbReference>
<dbReference type="PANTHER" id="PTHR43215:SF14">
    <property type="entry name" value="RADIAL SPOKE HEAD 1 HOMOLOG"/>
    <property type="match status" value="1"/>
</dbReference>
<sequence length="249" mass="27298">DDSGCTEEEAARLAKERKIAEEKRVAEEKRLTTDKSSPISEEKRIIAEKRLAKAKAAHLRTKKLVGVYKGKMRDAAAPYTTSGGISFTRGAVNKFSTTICQREDTLVGIGQYTGSIPSWQTERFGGRRPANMVLINNSNYSYSFGFGRNGSKMGKMFLEFSSTGGSFKGTWGLGNSGVDGGTLSGERRTKQPTICNVGNHTYANGDKYDGLWKDGLRHGQGTMTYANGDSYDGDWMSGKIDEKLSNIKR</sequence>
<evidence type="ECO:0000256" key="1">
    <source>
        <dbReference type="ARBA" id="ARBA00022737"/>
    </source>
</evidence>